<dbReference type="GO" id="GO:0009245">
    <property type="term" value="P:lipid A biosynthetic process"/>
    <property type="evidence" value="ECO:0007669"/>
    <property type="project" value="UniProtKB-KW"/>
</dbReference>
<keyword evidence="1" id="KW-0444">Lipid biosynthesis</keyword>
<proteinExistence type="predicted"/>
<dbReference type="NCBIfam" id="NF002060">
    <property type="entry name" value="PRK00892.1"/>
    <property type="match status" value="1"/>
</dbReference>
<evidence type="ECO:0000256" key="1">
    <source>
        <dbReference type="ARBA" id="ARBA00022516"/>
    </source>
</evidence>
<dbReference type="InterPro" id="IPR007691">
    <property type="entry name" value="LpxD"/>
</dbReference>
<keyword evidence="3 7" id="KW-0808">Transferase</keyword>
<dbReference type="OrthoDB" id="9784739at2"/>
<dbReference type="STRING" id="69960.SAMN05421720_101555"/>
<dbReference type="Gene3D" id="2.160.10.10">
    <property type="entry name" value="Hexapeptide repeat proteins"/>
    <property type="match status" value="1"/>
</dbReference>
<evidence type="ECO:0000256" key="3">
    <source>
        <dbReference type="ARBA" id="ARBA00022679"/>
    </source>
</evidence>
<dbReference type="GO" id="GO:0016020">
    <property type="term" value="C:membrane"/>
    <property type="evidence" value="ECO:0007669"/>
    <property type="project" value="GOC"/>
</dbReference>
<keyword evidence="2" id="KW-0441">Lipid A biosynthesis</keyword>
<protein>
    <submittedName>
        <fullName evidence="7">UDP-3-O-[3-hydroxymyristoyl] glucosamine N-acyltransferase</fullName>
    </submittedName>
</protein>
<dbReference type="CDD" id="cd03352">
    <property type="entry name" value="LbH_LpxD"/>
    <property type="match status" value="1"/>
</dbReference>
<keyword evidence="8" id="KW-1185">Reference proteome</keyword>
<dbReference type="NCBIfam" id="TIGR01853">
    <property type="entry name" value="lipid_A_lpxD"/>
    <property type="match status" value="1"/>
</dbReference>
<gene>
    <name evidence="7" type="ORF">SAMN05421720_101555</name>
</gene>
<evidence type="ECO:0000313" key="7">
    <source>
        <dbReference type="EMBL" id="SDD79271.1"/>
    </source>
</evidence>
<dbReference type="PANTHER" id="PTHR43378">
    <property type="entry name" value="UDP-3-O-ACYLGLUCOSAMINE N-ACYLTRANSFERASE"/>
    <property type="match status" value="1"/>
</dbReference>
<dbReference type="RefSeq" id="WP_092781664.1">
    <property type="nucleotide sequence ID" value="NZ_FNAP01000001.1"/>
</dbReference>
<evidence type="ECO:0000256" key="6">
    <source>
        <dbReference type="ARBA" id="ARBA00023315"/>
    </source>
</evidence>
<dbReference type="PANTHER" id="PTHR43378:SF2">
    <property type="entry name" value="UDP-3-O-ACYLGLUCOSAMINE N-ACYLTRANSFERASE 1, MITOCHONDRIAL-RELATED"/>
    <property type="match status" value="1"/>
</dbReference>
<keyword evidence="5" id="KW-0443">Lipid metabolism</keyword>
<reference evidence="7 8" key="1">
    <citation type="submission" date="2016-10" db="EMBL/GenBank/DDBJ databases">
        <authorList>
            <person name="de Groot N.N."/>
        </authorList>
    </citation>
    <scope>NUCLEOTIDE SEQUENCE [LARGE SCALE GENOMIC DNA]</scope>
    <source>
        <strain evidence="7 8">ATCC 700224</strain>
    </source>
</reference>
<dbReference type="InterPro" id="IPR011004">
    <property type="entry name" value="Trimer_LpxA-like_sf"/>
</dbReference>
<dbReference type="Proteomes" id="UP000199412">
    <property type="component" value="Unassembled WGS sequence"/>
</dbReference>
<dbReference type="Gene3D" id="3.40.1390.10">
    <property type="entry name" value="MurE/MurF, N-terminal domain"/>
    <property type="match status" value="1"/>
</dbReference>
<dbReference type="InterPro" id="IPR018357">
    <property type="entry name" value="Hexapep_transf_CS"/>
</dbReference>
<dbReference type="SUPFAM" id="SSF51161">
    <property type="entry name" value="Trimeric LpxA-like enzymes"/>
    <property type="match status" value="1"/>
</dbReference>
<accession>A0A1G6XMR3</accession>
<dbReference type="PROSITE" id="PS00101">
    <property type="entry name" value="HEXAPEP_TRANSFERASES"/>
    <property type="match status" value="2"/>
</dbReference>
<keyword evidence="6 7" id="KW-0012">Acyltransferase</keyword>
<dbReference type="AlphaFoldDB" id="A0A1G6XMR3"/>
<name>A0A1G6XMR3_9PROT</name>
<evidence type="ECO:0000256" key="4">
    <source>
        <dbReference type="ARBA" id="ARBA00022737"/>
    </source>
</evidence>
<dbReference type="EMBL" id="FNAP01000001">
    <property type="protein sequence ID" value="SDD79271.1"/>
    <property type="molecule type" value="Genomic_DNA"/>
</dbReference>
<organism evidence="7 8">
    <name type="scientific">Rhodospira trueperi</name>
    <dbReference type="NCBI Taxonomy" id="69960"/>
    <lineage>
        <taxon>Bacteria</taxon>
        <taxon>Pseudomonadati</taxon>
        <taxon>Pseudomonadota</taxon>
        <taxon>Alphaproteobacteria</taxon>
        <taxon>Rhodospirillales</taxon>
        <taxon>Rhodospirillaceae</taxon>
        <taxon>Rhodospira</taxon>
    </lineage>
</organism>
<sequence length="375" mass="38098">MMTAAELAALLRAELHGDGALAVRRPCHPAEARSAEDVAVAMDHALLPLLKDCPARVAMVRADRVGDVPEGAVDAVIAVGRPPMAMAGLTAAFAPAPPVALGVHPSAVVEDGAVLGVDVAIGPFVYVAAGAEIGDRTVLCSHVSVGAGARIGPNGLIHSGARIGSGCTIGARVIIHHNASLAADGFSFVTPEKGSVESAKETGRVEATNTGLVRIHSLAAVTVGDDVEIGANACLDRGTLSDTRIGDHTKIDDLVLIGHNVKVGSHCMLCGRVGIAGSAEIGNRVVLAGGVGVADHVTIGDDAVVAAGSGVGNSLKGRAVYYGYPAVERERAFETHMLVGRLKSLFKDVKALKAAVGAAGVSMGRTQDQRDGREQ</sequence>
<evidence type="ECO:0000256" key="5">
    <source>
        <dbReference type="ARBA" id="ARBA00023098"/>
    </source>
</evidence>
<dbReference type="InterPro" id="IPR001451">
    <property type="entry name" value="Hexapep"/>
</dbReference>
<dbReference type="GO" id="GO:0016410">
    <property type="term" value="F:N-acyltransferase activity"/>
    <property type="evidence" value="ECO:0007669"/>
    <property type="project" value="InterPro"/>
</dbReference>
<dbReference type="Pfam" id="PF00132">
    <property type="entry name" value="Hexapep"/>
    <property type="match status" value="1"/>
</dbReference>
<evidence type="ECO:0000313" key="8">
    <source>
        <dbReference type="Proteomes" id="UP000199412"/>
    </source>
</evidence>
<keyword evidence="4" id="KW-0677">Repeat</keyword>
<evidence type="ECO:0000256" key="2">
    <source>
        <dbReference type="ARBA" id="ARBA00022556"/>
    </source>
</evidence>